<dbReference type="EMBL" id="LR797205">
    <property type="protein sequence ID" value="CAB4194089.1"/>
    <property type="molecule type" value="Genomic_DNA"/>
</dbReference>
<evidence type="ECO:0000256" key="1">
    <source>
        <dbReference type="SAM" id="Phobius"/>
    </source>
</evidence>
<evidence type="ECO:0000313" key="5">
    <source>
        <dbReference type="EMBL" id="CAB4194089.1"/>
    </source>
</evidence>
<proteinExistence type="predicted"/>
<evidence type="ECO:0000313" key="4">
    <source>
        <dbReference type="EMBL" id="CAB4185892.1"/>
    </source>
</evidence>
<evidence type="ECO:0008006" key="8">
    <source>
        <dbReference type="Google" id="ProtNLM"/>
    </source>
</evidence>
<keyword evidence="1" id="KW-0812">Transmembrane</keyword>
<dbReference type="EMBL" id="LR797449">
    <property type="protein sequence ID" value="CAB4216996.1"/>
    <property type="molecule type" value="Genomic_DNA"/>
</dbReference>
<sequence>MLGYSLKLERIRRSQRAALRLARWVAGLIGIAIALAAPAYAPYAQELTPKDYARTLLSTHNYKCLNMLYSKESAWKPDAVGNLGGKQRAYGIPQIKNDIIKHKSPLEQVDYGLKYVSKRYGVLANGEPDACAAWSHFKRKGWH</sequence>
<dbReference type="EMBL" id="LR796914">
    <property type="protein sequence ID" value="CAB4173999.1"/>
    <property type="molecule type" value="Genomic_DNA"/>
</dbReference>
<dbReference type="EMBL" id="LR798424">
    <property type="protein sequence ID" value="CAB5231011.1"/>
    <property type="molecule type" value="Genomic_DNA"/>
</dbReference>
<evidence type="ECO:0000313" key="6">
    <source>
        <dbReference type="EMBL" id="CAB4216996.1"/>
    </source>
</evidence>
<feature type="transmembrane region" description="Helical" evidence="1">
    <location>
        <begin position="21"/>
        <end position="41"/>
    </location>
</feature>
<evidence type="ECO:0000313" key="3">
    <source>
        <dbReference type="EMBL" id="CAB4173999.1"/>
    </source>
</evidence>
<name>A0A6J5PQ37_9CAUD</name>
<keyword evidence="1" id="KW-1133">Transmembrane helix</keyword>
<dbReference type="EMBL" id="LR797084">
    <property type="protein sequence ID" value="CAB4185892.1"/>
    <property type="molecule type" value="Genomic_DNA"/>
</dbReference>
<reference evidence="3" key="1">
    <citation type="submission" date="2020-05" db="EMBL/GenBank/DDBJ databases">
        <authorList>
            <person name="Chiriac C."/>
            <person name="Salcher M."/>
            <person name="Ghai R."/>
            <person name="Kavagutti S V."/>
        </authorList>
    </citation>
    <scope>NUCLEOTIDE SEQUENCE</scope>
</reference>
<dbReference type="EMBL" id="LR796532">
    <property type="protein sequence ID" value="CAB4149818.1"/>
    <property type="molecule type" value="Genomic_DNA"/>
</dbReference>
<evidence type="ECO:0000313" key="7">
    <source>
        <dbReference type="EMBL" id="CAB5231011.1"/>
    </source>
</evidence>
<gene>
    <name evidence="4" type="ORF">UFOVP1140_2</name>
    <name evidence="5" type="ORF">UFOVP1258_11</name>
    <name evidence="6" type="ORF">UFOVP1500_4</name>
    <name evidence="7" type="ORF">UFOVP1588_17</name>
    <name evidence="2" type="ORF">UFOVP544_4</name>
    <name evidence="3" type="ORF">UFOVP976_24</name>
</gene>
<accession>A0A6J5PQ37</accession>
<evidence type="ECO:0000313" key="2">
    <source>
        <dbReference type="EMBL" id="CAB4149818.1"/>
    </source>
</evidence>
<organism evidence="3">
    <name type="scientific">uncultured Caudovirales phage</name>
    <dbReference type="NCBI Taxonomy" id="2100421"/>
    <lineage>
        <taxon>Viruses</taxon>
        <taxon>Duplodnaviria</taxon>
        <taxon>Heunggongvirae</taxon>
        <taxon>Uroviricota</taxon>
        <taxon>Caudoviricetes</taxon>
        <taxon>Peduoviridae</taxon>
        <taxon>Maltschvirus</taxon>
        <taxon>Maltschvirus maltsch</taxon>
    </lineage>
</organism>
<keyword evidence="1" id="KW-0472">Membrane</keyword>
<protein>
    <recommendedName>
        <fullName evidence="8">Transglycosylase SLT domain-containing protein</fullName>
    </recommendedName>
</protein>